<feature type="region of interest" description="Disordered" evidence="8">
    <location>
        <begin position="201"/>
        <end position="229"/>
    </location>
</feature>
<evidence type="ECO:0000256" key="4">
    <source>
        <dbReference type="ARBA" id="ARBA00022679"/>
    </source>
</evidence>
<evidence type="ECO:0000256" key="1">
    <source>
        <dbReference type="ARBA" id="ARBA00004323"/>
    </source>
</evidence>
<keyword evidence="11" id="KW-1185">Reference proteome</keyword>
<keyword evidence="3" id="KW-0328">Glycosyltransferase</keyword>
<dbReference type="Gene3D" id="3.90.550.20">
    <property type="match status" value="1"/>
</dbReference>
<accession>A0AAD5XYC3</accession>
<comment type="caution">
    <text evidence="10">The sequence shown here is derived from an EMBL/GenBank/DDBJ whole genome shotgun (WGS) entry which is preliminary data.</text>
</comment>
<keyword evidence="5" id="KW-0333">Golgi apparatus</keyword>
<gene>
    <name evidence="10" type="ORF">HK099_004227</name>
</gene>
<dbReference type="PANTHER" id="PTHR12042:SF21">
    <property type="entry name" value="ALPHA1,4-GALACTOSYLTRANSFERASE 1-RELATED"/>
    <property type="match status" value="1"/>
</dbReference>
<comment type="subcellular location">
    <subcellularLocation>
        <location evidence="1">Golgi apparatus membrane</location>
        <topology evidence="1">Single-pass type II membrane protein</topology>
    </subcellularLocation>
</comment>
<dbReference type="InterPro" id="IPR007577">
    <property type="entry name" value="GlycoTrfase_DXD_sugar-bd_CS"/>
</dbReference>
<dbReference type="InterPro" id="IPR007652">
    <property type="entry name" value="A1-4-GlycosylTfrase_dom"/>
</dbReference>
<feature type="coiled-coil region" evidence="7">
    <location>
        <begin position="128"/>
        <end position="188"/>
    </location>
</feature>
<dbReference type="InterPro" id="IPR029044">
    <property type="entry name" value="Nucleotide-diphossugar_trans"/>
</dbReference>
<feature type="compositionally biased region" description="Basic and acidic residues" evidence="8">
    <location>
        <begin position="201"/>
        <end position="225"/>
    </location>
</feature>
<dbReference type="GO" id="GO:0000139">
    <property type="term" value="C:Golgi membrane"/>
    <property type="evidence" value="ECO:0007669"/>
    <property type="project" value="UniProtKB-SubCell"/>
</dbReference>
<proteinExistence type="inferred from homology"/>
<organism evidence="10 11">
    <name type="scientific">Clydaea vesicula</name>
    <dbReference type="NCBI Taxonomy" id="447962"/>
    <lineage>
        <taxon>Eukaryota</taxon>
        <taxon>Fungi</taxon>
        <taxon>Fungi incertae sedis</taxon>
        <taxon>Chytridiomycota</taxon>
        <taxon>Chytridiomycota incertae sedis</taxon>
        <taxon>Chytridiomycetes</taxon>
        <taxon>Lobulomycetales</taxon>
        <taxon>Lobulomycetaceae</taxon>
        <taxon>Clydaea</taxon>
    </lineage>
</organism>
<dbReference type="Proteomes" id="UP001211065">
    <property type="component" value="Unassembled WGS sequence"/>
</dbReference>
<evidence type="ECO:0000256" key="5">
    <source>
        <dbReference type="ARBA" id="ARBA00023034"/>
    </source>
</evidence>
<dbReference type="Pfam" id="PF04572">
    <property type="entry name" value="Gb3_synth"/>
    <property type="match status" value="2"/>
</dbReference>
<dbReference type="Pfam" id="PF04488">
    <property type="entry name" value="Gly_transf_sug"/>
    <property type="match status" value="1"/>
</dbReference>
<feature type="domain" description="Alpha 1,4-glycosyltransferase" evidence="9">
    <location>
        <begin position="433"/>
        <end position="481"/>
    </location>
</feature>
<evidence type="ECO:0000313" key="10">
    <source>
        <dbReference type="EMBL" id="KAJ3220537.1"/>
    </source>
</evidence>
<evidence type="ECO:0000259" key="9">
    <source>
        <dbReference type="Pfam" id="PF04572"/>
    </source>
</evidence>
<name>A0AAD5XYC3_9FUNG</name>
<keyword evidence="7" id="KW-0175">Coiled coil</keyword>
<dbReference type="GO" id="GO:0016758">
    <property type="term" value="F:hexosyltransferase activity"/>
    <property type="evidence" value="ECO:0007669"/>
    <property type="project" value="UniProtKB-ARBA"/>
</dbReference>
<dbReference type="EMBL" id="JADGJW010000293">
    <property type="protein sequence ID" value="KAJ3220537.1"/>
    <property type="molecule type" value="Genomic_DNA"/>
</dbReference>
<dbReference type="AlphaFoldDB" id="A0AAD5XYC3"/>
<evidence type="ECO:0000256" key="2">
    <source>
        <dbReference type="ARBA" id="ARBA00009003"/>
    </source>
</evidence>
<sequence>MIANKTKLIGPFLFFVCIFQAFTLLGNTLFSRYEKNAQNVYFSNDVTSEESSAKLEEYKLQLVDSIKSKKLDYLGYDVNKKDFRNVKFDSEKLDMNLKVNDKFQIFGKKNSTPLDMDTTENKRFKLWKSNAYLEKIKLEKELKELKLLEEEEARINETLRAEASSNNEEKVNNQAQTAENKIITIENTEEINQENIPVKESEEKISEEKVAEEVQDKKEEEKVEELSPENTCRNFHAQSRKIPFNFSNGDGESFNFNGMTIRSFANAVYNVSEKSEEILSKEISSPINVPKVINFFNYNPTFDTVAAVESAAMHNKDHYIKIYVRNTDDFNKKAAVWLDRIKFNYRLRILPLNFAEKFYNTPLQAWYNNKEYLNSDWQFQNLGNAFRLALIWKNGGVYMDMDIISLNSFKDLKHIRLVAREDGTRINNAVLSFPPKDPYIWSAMEIFVNNWNGYNWGNNGPLCLSRAMIRDCSWNSLATAKMEVFENFKPKGRNVKRHSPEREAEIESNIEYLKKYGSQVTRPYCSSIVTASRIRFYPVHYSQSNLLLKDWWENCNLLKYIYHKSVGIHWWNRMFKFKKNKTELSPNSTIVKIFNDQCPKFMDSYGLKQLG</sequence>
<dbReference type="SUPFAM" id="SSF53448">
    <property type="entry name" value="Nucleotide-diphospho-sugar transferases"/>
    <property type="match status" value="1"/>
</dbReference>
<keyword evidence="6" id="KW-0472">Membrane</keyword>
<protein>
    <recommendedName>
        <fullName evidence="9">Alpha 1,4-glycosyltransferase domain-containing protein</fullName>
    </recommendedName>
</protein>
<evidence type="ECO:0000256" key="8">
    <source>
        <dbReference type="SAM" id="MobiDB-lite"/>
    </source>
</evidence>
<evidence type="ECO:0000256" key="6">
    <source>
        <dbReference type="ARBA" id="ARBA00023136"/>
    </source>
</evidence>
<dbReference type="InterPro" id="IPR051981">
    <property type="entry name" value="Glycosyltransf_32"/>
</dbReference>
<dbReference type="PANTHER" id="PTHR12042">
    <property type="entry name" value="LACTOSYLCERAMIDE 4-ALPHA-GALACTOSYLTRANSFERASE ALPHA- 1,4-GALACTOSYLTRANSFERASE"/>
    <property type="match status" value="1"/>
</dbReference>
<evidence type="ECO:0000256" key="7">
    <source>
        <dbReference type="SAM" id="Coils"/>
    </source>
</evidence>
<feature type="domain" description="Alpha 1,4-glycosyltransferase" evidence="9">
    <location>
        <begin position="522"/>
        <end position="603"/>
    </location>
</feature>
<dbReference type="GO" id="GO:0006688">
    <property type="term" value="P:glycosphingolipid biosynthetic process"/>
    <property type="evidence" value="ECO:0007669"/>
    <property type="project" value="TreeGrafter"/>
</dbReference>
<reference evidence="10" key="1">
    <citation type="submission" date="2020-05" db="EMBL/GenBank/DDBJ databases">
        <title>Phylogenomic resolution of chytrid fungi.</title>
        <authorList>
            <person name="Stajich J.E."/>
            <person name="Amses K."/>
            <person name="Simmons R."/>
            <person name="Seto K."/>
            <person name="Myers J."/>
            <person name="Bonds A."/>
            <person name="Quandt C.A."/>
            <person name="Barry K."/>
            <person name="Liu P."/>
            <person name="Grigoriev I."/>
            <person name="Longcore J.E."/>
            <person name="James T.Y."/>
        </authorList>
    </citation>
    <scope>NUCLEOTIDE SEQUENCE</scope>
    <source>
        <strain evidence="10">JEL0476</strain>
    </source>
</reference>
<comment type="similarity">
    <text evidence="2">Belongs to the glycosyltransferase 32 family.</text>
</comment>
<evidence type="ECO:0000313" key="11">
    <source>
        <dbReference type="Proteomes" id="UP001211065"/>
    </source>
</evidence>
<keyword evidence="4" id="KW-0808">Transferase</keyword>
<evidence type="ECO:0000256" key="3">
    <source>
        <dbReference type="ARBA" id="ARBA00022676"/>
    </source>
</evidence>